<feature type="compositionally biased region" description="Low complexity" evidence="9">
    <location>
        <begin position="27"/>
        <end position="39"/>
    </location>
</feature>
<comment type="similarity">
    <text evidence="8">Belongs to the RNR ribonuclease family. RNase R subfamily.</text>
</comment>
<accession>A0A847RRG4</accession>
<dbReference type="SMART" id="SM00955">
    <property type="entry name" value="RNB"/>
    <property type="match status" value="1"/>
</dbReference>
<evidence type="ECO:0000256" key="8">
    <source>
        <dbReference type="HAMAP-Rule" id="MF_01895"/>
    </source>
</evidence>
<dbReference type="HAMAP" id="MF_01895">
    <property type="entry name" value="RNase_R"/>
    <property type="match status" value="1"/>
</dbReference>
<evidence type="ECO:0000313" key="11">
    <source>
        <dbReference type="EMBL" id="NLR73820.1"/>
    </source>
</evidence>
<keyword evidence="4 8" id="KW-0540">Nuclease</keyword>
<evidence type="ECO:0000313" key="12">
    <source>
        <dbReference type="Proteomes" id="UP000587991"/>
    </source>
</evidence>
<dbReference type="InterPro" id="IPR022966">
    <property type="entry name" value="RNase_II/R_CS"/>
</dbReference>
<dbReference type="SMART" id="SM00357">
    <property type="entry name" value="CSP"/>
    <property type="match status" value="1"/>
</dbReference>
<dbReference type="InterPro" id="IPR012340">
    <property type="entry name" value="NA-bd_OB-fold"/>
</dbReference>
<evidence type="ECO:0000256" key="5">
    <source>
        <dbReference type="ARBA" id="ARBA00022801"/>
    </source>
</evidence>
<keyword evidence="5 8" id="KW-0378">Hydrolase</keyword>
<comment type="caution">
    <text evidence="11">The sequence shown here is derived from an EMBL/GenBank/DDBJ whole genome shotgun (WGS) entry which is preliminary data.</text>
</comment>
<proteinExistence type="inferred from homology"/>
<dbReference type="InterPro" id="IPR004476">
    <property type="entry name" value="RNase_II/RNase_R"/>
</dbReference>
<dbReference type="Proteomes" id="UP000587991">
    <property type="component" value="Unassembled WGS sequence"/>
</dbReference>
<dbReference type="GO" id="GO:0005829">
    <property type="term" value="C:cytosol"/>
    <property type="evidence" value="ECO:0007669"/>
    <property type="project" value="TreeGrafter"/>
</dbReference>
<evidence type="ECO:0000256" key="3">
    <source>
        <dbReference type="ARBA" id="ARBA00022490"/>
    </source>
</evidence>
<dbReference type="InterPro" id="IPR050180">
    <property type="entry name" value="RNR_Ribonuclease"/>
</dbReference>
<evidence type="ECO:0000256" key="6">
    <source>
        <dbReference type="ARBA" id="ARBA00022839"/>
    </source>
</evidence>
<evidence type="ECO:0000259" key="10">
    <source>
        <dbReference type="PROSITE" id="PS50126"/>
    </source>
</evidence>
<keyword evidence="3 8" id="KW-0963">Cytoplasm</keyword>
<dbReference type="GO" id="GO:0003723">
    <property type="term" value="F:RNA binding"/>
    <property type="evidence" value="ECO:0007669"/>
    <property type="project" value="UniProtKB-UniRule"/>
</dbReference>
<dbReference type="PANTHER" id="PTHR23355:SF9">
    <property type="entry name" value="DIS3-LIKE EXONUCLEASE 2"/>
    <property type="match status" value="1"/>
</dbReference>
<dbReference type="AlphaFoldDB" id="A0A847RRG4"/>
<dbReference type="InterPro" id="IPR011129">
    <property type="entry name" value="CSD"/>
</dbReference>
<dbReference type="PROSITE" id="PS01175">
    <property type="entry name" value="RIBONUCLEASE_II"/>
    <property type="match status" value="1"/>
</dbReference>
<dbReference type="GO" id="GO:0006402">
    <property type="term" value="P:mRNA catabolic process"/>
    <property type="evidence" value="ECO:0007669"/>
    <property type="project" value="TreeGrafter"/>
</dbReference>
<keyword evidence="12" id="KW-1185">Reference proteome</keyword>
<dbReference type="CDD" id="cd04471">
    <property type="entry name" value="S1_RNase_R"/>
    <property type="match status" value="1"/>
</dbReference>
<dbReference type="Pfam" id="PF00773">
    <property type="entry name" value="RNB"/>
    <property type="match status" value="1"/>
</dbReference>
<dbReference type="EMBL" id="JABAIM010000001">
    <property type="protein sequence ID" value="NLR73820.1"/>
    <property type="molecule type" value="Genomic_DNA"/>
</dbReference>
<keyword evidence="7 8" id="KW-0694">RNA-binding</keyword>
<sequence>MQKKQNEIPTSSTPEVKPATRSRKRAPAAAVTEVVTSPATTPPATPRRSKTRKSAATPATGLRQQDPWLERERQNYASPLPSREYVLQILAAQGVPVAPIELMNLLEIQTAEEGVFSRRLRAMERDGELLFNRKGDICVADKLDLIRGKVFGHVDGFGFCVPEDGSPDLYLNSREMQKVMHGDRVLVREVTQDRRSPERRGKREGSVVEVLERAQQQLVGRVFMNRGVPFAMAEDKRIQHEILLPHEEHQHLTEPLQDGQVVMVNLLQQPGKHARPIGRVEQVLGNYADPGMEIEIALRKHDLPHVFSEALLAEPVPDKVRKKDWKDREDLTGLPLVTIDGETSRDFDDAVYCEPKGKGWRLLVAIADVSYYVRPGSELDAEALSRGNSVYFPRRVIPMLPESLSNEICSLNPKVDRLCMVCDMEISKKGQVKHYRFYEAVMHSHARLTYTQVAETLAKPNAVQDKTLRKLLPALQNLEAVFHALLKAREARGAIDFAGSETQMLFDANSKIERIVPVVRNDAHRLIEECMLAANVSAADFLLKHKQPSLFRNHEVPSPEKLENLQAFLKDFGLSLEGGEAPSVADYTRLLDKVRARPDAQLLQTVIQRSLMQARYAPDNVGHFGLGYEAYTHFTSPIRRYPDLLVHRAIKAVLAGKKYKPGDWHQLGEHCSMTERRADEATRDVDNWLKCYFMQDKVGESFAGTVAAVTSFGLFVLLDEIYIEGLVHISELGKDYFHYDAVRHRLSGEKTGLGYQLGDRLQVQVVRVDLETTKIDFALQGEQTQAPSQRRKRSPR</sequence>
<dbReference type="InterPro" id="IPR013223">
    <property type="entry name" value="RNase_B_OB_dom"/>
</dbReference>
<dbReference type="PANTHER" id="PTHR23355">
    <property type="entry name" value="RIBONUCLEASE"/>
    <property type="match status" value="1"/>
</dbReference>
<protein>
    <recommendedName>
        <fullName evidence="8">Ribonuclease R</fullName>
        <shortName evidence="8">RNase R</shortName>
        <ecNumber evidence="8">3.1.13.1</ecNumber>
    </recommendedName>
</protein>
<evidence type="ECO:0000256" key="4">
    <source>
        <dbReference type="ARBA" id="ARBA00022722"/>
    </source>
</evidence>
<dbReference type="SUPFAM" id="SSF50249">
    <property type="entry name" value="Nucleic acid-binding proteins"/>
    <property type="match status" value="4"/>
</dbReference>
<organism evidence="11 12">
    <name type="scientific">Leeia aquatica</name>
    <dbReference type="NCBI Taxonomy" id="2725557"/>
    <lineage>
        <taxon>Bacteria</taxon>
        <taxon>Pseudomonadati</taxon>
        <taxon>Pseudomonadota</taxon>
        <taxon>Betaproteobacteria</taxon>
        <taxon>Neisseriales</taxon>
        <taxon>Leeiaceae</taxon>
        <taxon>Leeia</taxon>
    </lineage>
</organism>
<feature type="domain" description="S1 motif" evidence="10">
    <location>
        <begin position="699"/>
        <end position="780"/>
    </location>
</feature>
<dbReference type="InterPro" id="IPR003029">
    <property type="entry name" value="S1_domain"/>
</dbReference>
<dbReference type="InterPro" id="IPR011805">
    <property type="entry name" value="RNase_R"/>
</dbReference>
<dbReference type="InterPro" id="IPR040476">
    <property type="entry name" value="CSD2"/>
</dbReference>
<evidence type="ECO:0000256" key="2">
    <source>
        <dbReference type="ARBA" id="ARBA00004496"/>
    </source>
</evidence>
<dbReference type="Gene3D" id="2.40.50.140">
    <property type="entry name" value="Nucleic acid-binding proteins"/>
    <property type="match status" value="2"/>
</dbReference>
<gene>
    <name evidence="8 11" type="primary">rnr</name>
    <name evidence="11" type="ORF">HF682_01425</name>
</gene>
<comment type="subcellular location">
    <subcellularLocation>
        <location evidence="2 8">Cytoplasm</location>
    </subcellularLocation>
</comment>
<keyword evidence="6 8" id="KW-0269">Exonuclease</keyword>
<comment type="catalytic activity">
    <reaction evidence="1 8">
        <text>Exonucleolytic cleavage in the 3'- to 5'-direction to yield nucleoside 5'-phosphates.</text>
        <dbReference type="EC" id="3.1.13.1"/>
    </reaction>
</comment>
<evidence type="ECO:0000256" key="7">
    <source>
        <dbReference type="ARBA" id="ARBA00022884"/>
    </source>
</evidence>
<dbReference type="Pfam" id="PF00575">
    <property type="entry name" value="S1"/>
    <property type="match status" value="1"/>
</dbReference>
<comment type="function">
    <text evidence="8">3'-5' exoribonuclease that releases 5'-nucleoside monophosphates and is involved in maturation of structured RNAs.</text>
</comment>
<reference evidence="11 12" key="1">
    <citation type="submission" date="2020-04" db="EMBL/GenBank/DDBJ databases">
        <title>Draft genome of Leeia sp. IMCC25680.</title>
        <authorList>
            <person name="Song J."/>
            <person name="Cho J.-C."/>
        </authorList>
    </citation>
    <scope>NUCLEOTIDE SEQUENCE [LARGE SCALE GENOMIC DNA]</scope>
    <source>
        <strain evidence="11 12">IMCC25680</strain>
    </source>
</reference>
<dbReference type="PROSITE" id="PS50126">
    <property type="entry name" value="S1"/>
    <property type="match status" value="1"/>
</dbReference>
<dbReference type="GO" id="GO:0008859">
    <property type="term" value="F:exoribonuclease II activity"/>
    <property type="evidence" value="ECO:0007669"/>
    <property type="project" value="UniProtKB-UniRule"/>
</dbReference>
<dbReference type="InterPro" id="IPR001900">
    <property type="entry name" value="RNase_II/R"/>
</dbReference>
<dbReference type="Pfam" id="PF17876">
    <property type="entry name" value="CSD2"/>
    <property type="match status" value="1"/>
</dbReference>
<dbReference type="NCBIfam" id="TIGR02063">
    <property type="entry name" value="RNase_R"/>
    <property type="match status" value="1"/>
</dbReference>
<evidence type="ECO:0000256" key="9">
    <source>
        <dbReference type="SAM" id="MobiDB-lite"/>
    </source>
</evidence>
<dbReference type="Pfam" id="PF08206">
    <property type="entry name" value="OB_RNB"/>
    <property type="match status" value="1"/>
</dbReference>
<feature type="region of interest" description="Disordered" evidence="9">
    <location>
        <begin position="1"/>
        <end position="70"/>
    </location>
</feature>
<dbReference type="SMART" id="SM00316">
    <property type="entry name" value="S1"/>
    <property type="match status" value="1"/>
</dbReference>
<name>A0A847RRG4_9NEIS</name>
<evidence type="ECO:0000256" key="1">
    <source>
        <dbReference type="ARBA" id="ARBA00001849"/>
    </source>
</evidence>
<dbReference type="EC" id="3.1.13.1" evidence="8"/>
<dbReference type="NCBIfam" id="TIGR00358">
    <property type="entry name" value="3_prime_RNase"/>
    <property type="match status" value="1"/>
</dbReference>